<dbReference type="AlphaFoldDB" id="A0A2S8Q1G4"/>
<gene>
    <name evidence="2" type="ORF">C6H66_12520</name>
</gene>
<keyword evidence="3" id="KW-1185">Reference proteome</keyword>
<evidence type="ECO:0000313" key="3">
    <source>
        <dbReference type="Proteomes" id="UP000239550"/>
    </source>
</evidence>
<evidence type="ECO:0000313" key="2">
    <source>
        <dbReference type="EMBL" id="PQQ25609.1"/>
    </source>
</evidence>
<evidence type="ECO:0000256" key="1">
    <source>
        <dbReference type="ARBA" id="ARBA00023026"/>
    </source>
</evidence>
<proteinExistence type="predicted"/>
<dbReference type="Proteomes" id="UP000239550">
    <property type="component" value="Unassembled WGS sequence"/>
</dbReference>
<protein>
    <submittedName>
        <fullName evidence="2">Insecticidal toxin</fullName>
    </submittedName>
</protein>
<accession>A0A2S8Q1G4</accession>
<comment type="caution">
    <text evidence="2">The sequence shown here is derived from an EMBL/GenBank/DDBJ whole genome shotgun (WGS) entry which is preliminary data.</text>
</comment>
<reference evidence="2 3" key="1">
    <citation type="submission" date="2018-02" db="EMBL/GenBank/DDBJ databases">
        <title>Five New Genomes of Indian Photorhabdus Isolates TSA.</title>
        <authorList>
            <person name="Dubay B."/>
            <person name="Somvanshi V.S."/>
        </authorList>
    </citation>
    <scope>NUCLEOTIDE SEQUENCE [LARGE SCALE GENOMIC DNA]</scope>
    <source>
        <strain evidence="2 3">H1</strain>
    </source>
</reference>
<dbReference type="EMBL" id="PUWT01000029">
    <property type="protein sequence ID" value="PQQ25609.1"/>
    <property type="molecule type" value="Genomic_DNA"/>
</dbReference>
<keyword evidence="1" id="KW-0843">Virulence</keyword>
<dbReference type="RefSeq" id="WP_105395765.1">
    <property type="nucleotide sequence ID" value="NZ_CAWNTA010000084.1"/>
</dbReference>
<dbReference type="Pfam" id="PF03538">
    <property type="entry name" value="VRP1"/>
    <property type="match status" value="1"/>
</dbReference>
<sequence>MNDKTTLQSSNNASQTISPLLMRTIPTEAKNHFITQLSTFGYQSVFDIIRVRKSRFIRRHKHHFSGHAGEIYDRALSFATQLVHMQRERGLRDGEQLRLKRIAEGKPELPNYAELFPEPWDNFCREGALEALNSPISYLLELYLFTRQIELDSTEGATTLEQRRPDLTELMLNADNTYQELPALKIVNEVLSYSAANYIDITEDTGKPVNQVLGETRYPFTLPFSLPTLQITLGLEQKKTSLAKVIQALSTQLPWFTSEMAPSKQDNILLAGTLLSKEQMALLSQPSPFAQVHLTRPRLQAVYLSGSTTETVTDILLSAHGYIVPPEEQHNASGPEKLTYSDIEPAPDNGELITVTCTNPDQKSITINLRGKSVLSYQRIKARLVPFDDIPPYPRQLELSWHDADNPGLDLSDGPYFGEVKIEVQEWKEKRSILTLTYRFAIANDDIDEDKLLPEAPDFFLKNYGITPQQRQQLEEILFFSEQTKGSVEELERAFSHGDYHPIVSPNVQFNNTIFDNGQSNTIFPTPYQYGSVYLNSAHPEALNINTTRPRSMAAMTEYRFDRLNRLLRLQRWTKLPHDKLDLLLTSSARAENTDNLELNINYNSLRALGLFRHLNNNYHLEIEAFAAFIYQITPFNISSNVPFFDQVFNQPKLFDTPMTLDNSEFDYTARRGNDARTVKQTCAGLGISSATFQILAQQVSSAFSLPEKHLRRSLDVISALYRLVMIPRLFKLTAEQGIIIVDILAKIGKFNPLLLAGTPRLSPLGSDGVSTTEIDILDIILAIEAMSAWLSQSKLTPEELSLFIQNQSLPIVATDSSAAFFDGIIAGLQENKLTEQDFQASDIIDAGDWISKLHELITSEGLVKPFPLVWDQSDEEYLEKIITPIVNALDASPEAKQLTITALKLIILQYKTAQDNLVSTSVAKEYGVSRDVVPLLLRWIGSSVTELLEMLSQQSRQYNGRIRYPRQVSNDLLKISYHLAMNGALIKQLRLTSKLLFLRLAEPEWLDLSPIKVEDTEQGAPLTLKEVFILSRYRNWLTSSLHTEDELIEYLSYANNPSVERNDDDINLDCAELLADILGWDASEVEQACEEFTPARACNMGQIDWLRRIQALSQQTKLSVLPLREAAAISSSSTFDQIQTVGEAVIAATRS</sequence>
<organism evidence="2 3">
    <name type="scientific">Photorhabdus hindustanensis</name>
    <dbReference type="NCBI Taxonomy" id="2918802"/>
    <lineage>
        <taxon>Bacteria</taxon>
        <taxon>Pseudomonadati</taxon>
        <taxon>Pseudomonadota</taxon>
        <taxon>Gammaproteobacteria</taxon>
        <taxon>Enterobacterales</taxon>
        <taxon>Morganellaceae</taxon>
        <taxon>Photorhabdus</taxon>
    </lineage>
</organism>
<name>A0A2S8Q1G4_9GAMM</name>
<dbReference type="InterPro" id="IPR018003">
    <property type="entry name" value="Insecticidal_toxin/plasmid_vir"/>
</dbReference>